<evidence type="ECO:0000256" key="1">
    <source>
        <dbReference type="ARBA" id="ARBA00009800"/>
    </source>
</evidence>
<dbReference type="PANTHER" id="PTHR14363">
    <property type="entry name" value="HEPARANASE-RELATED"/>
    <property type="match status" value="1"/>
</dbReference>
<evidence type="ECO:0000313" key="4">
    <source>
        <dbReference type="Proteomes" id="UP001165190"/>
    </source>
</evidence>
<dbReference type="SUPFAM" id="SSF51445">
    <property type="entry name" value="(Trans)glycosidases"/>
    <property type="match status" value="1"/>
</dbReference>
<dbReference type="EMBL" id="BSYR01000026">
    <property type="protein sequence ID" value="GMI94411.1"/>
    <property type="molecule type" value="Genomic_DNA"/>
</dbReference>
<name>A0A9W7IFN5_HIBTR</name>
<gene>
    <name evidence="3" type="ORF">HRI_003110300</name>
</gene>
<protein>
    <submittedName>
        <fullName evidence="3">Glucuronidase 1</fullName>
    </submittedName>
</protein>
<reference evidence="3" key="1">
    <citation type="submission" date="2023-05" db="EMBL/GenBank/DDBJ databases">
        <title>Genome and transcriptome analyses reveal genes involved in the formation of fine ridges on petal epidermal cells in Hibiscus trionum.</title>
        <authorList>
            <person name="Koshimizu S."/>
            <person name="Masuda S."/>
            <person name="Ishii T."/>
            <person name="Shirasu K."/>
            <person name="Hoshino A."/>
            <person name="Arita M."/>
        </authorList>
    </citation>
    <scope>NUCLEOTIDE SEQUENCE</scope>
    <source>
        <strain evidence="3">Hamamatsu line</strain>
    </source>
</reference>
<dbReference type="InterPro" id="IPR017853">
    <property type="entry name" value="GH"/>
</dbReference>
<feature type="signal peptide" evidence="2">
    <location>
        <begin position="1"/>
        <end position="21"/>
    </location>
</feature>
<feature type="chain" id="PRO_5040838105" evidence="2">
    <location>
        <begin position="22"/>
        <end position="487"/>
    </location>
</feature>
<dbReference type="AlphaFoldDB" id="A0A9W7IFN5"/>
<dbReference type="GO" id="GO:0004566">
    <property type="term" value="F:beta-glucuronidase activity"/>
    <property type="evidence" value="ECO:0007669"/>
    <property type="project" value="TreeGrafter"/>
</dbReference>
<sequence length="487" mass="53834">MYFKFTFCPIILLLWASLSFAQNVNVVIHGAASIAKTDDNFVCVTLDWWPAEKCDYNQCPWGKAGILNLDLRYGALINAIKAFNPLRIKVGGSLQDNVVYKVGEVSSCPNFMKREDGLFGFSQGCLSMERLDQFNRFFNHTGVKLTFGLNALFGRNESQTEKGNQLSGPGMGAKVDAKQYGKDVIVLKNLVKELYAHPETQPKVLGPGGFYEEKWFNTFLEVSGQGIVDGLTHHIYNLGPGDDPNMMNKILDPSYLNQVSQTYKGVSDVVNKFRPQLGAWVSESGGALNGGSKDVSRTFADGFWYLDQMGMASTYDQKVFCRQALIGGNYGLLNATTFVPNPDYYGALLWHRLMGSTVLAVTKESDPNLRVYAHCAKKKPGVSLIFINLSKDRSFNITFSNAKPGDAGKPNYEFVGKQNREEYHLRALTGDTKDDIVCLNDVPMVQTDSEDIPAMDPKLVDASTPISIAAQSIAYVTIRDFEAPACV</sequence>
<proteinExistence type="inferred from homology"/>
<dbReference type="GO" id="GO:0009505">
    <property type="term" value="C:plant-type cell wall"/>
    <property type="evidence" value="ECO:0007669"/>
    <property type="project" value="TreeGrafter"/>
</dbReference>
<dbReference type="Gene3D" id="3.20.20.80">
    <property type="entry name" value="Glycosidases"/>
    <property type="match status" value="1"/>
</dbReference>
<keyword evidence="2" id="KW-0732">Signal</keyword>
<dbReference type="Proteomes" id="UP001165190">
    <property type="component" value="Unassembled WGS sequence"/>
</dbReference>
<dbReference type="GO" id="GO:0016020">
    <property type="term" value="C:membrane"/>
    <property type="evidence" value="ECO:0007669"/>
    <property type="project" value="InterPro"/>
</dbReference>
<organism evidence="3 4">
    <name type="scientific">Hibiscus trionum</name>
    <name type="common">Flower of an hour</name>
    <dbReference type="NCBI Taxonomy" id="183268"/>
    <lineage>
        <taxon>Eukaryota</taxon>
        <taxon>Viridiplantae</taxon>
        <taxon>Streptophyta</taxon>
        <taxon>Embryophyta</taxon>
        <taxon>Tracheophyta</taxon>
        <taxon>Spermatophyta</taxon>
        <taxon>Magnoliopsida</taxon>
        <taxon>eudicotyledons</taxon>
        <taxon>Gunneridae</taxon>
        <taxon>Pentapetalae</taxon>
        <taxon>rosids</taxon>
        <taxon>malvids</taxon>
        <taxon>Malvales</taxon>
        <taxon>Malvaceae</taxon>
        <taxon>Malvoideae</taxon>
        <taxon>Hibiscus</taxon>
    </lineage>
</organism>
<comment type="caution">
    <text evidence="3">The sequence shown here is derived from an EMBL/GenBank/DDBJ whole genome shotgun (WGS) entry which is preliminary data.</text>
</comment>
<keyword evidence="4" id="KW-1185">Reference proteome</keyword>
<comment type="similarity">
    <text evidence="1">Belongs to the glycosyl hydrolase 79 family.</text>
</comment>
<dbReference type="InterPro" id="IPR005199">
    <property type="entry name" value="Glyco_hydro_79"/>
</dbReference>
<dbReference type="Pfam" id="PF03662">
    <property type="entry name" value="Glyco_hydro_79n"/>
    <property type="match status" value="2"/>
</dbReference>
<accession>A0A9W7IFN5</accession>
<dbReference type="PANTHER" id="PTHR14363:SF13">
    <property type="entry name" value="OS07G0598400 PROTEIN"/>
    <property type="match status" value="1"/>
</dbReference>
<evidence type="ECO:0000313" key="3">
    <source>
        <dbReference type="EMBL" id="GMI94411.1"/>
    </source>
</evidence>
<evidence type="ECO:0000256" key="2">
    <source>
        <dbReference type="SAM" id="SignalP"/>
    </source>
</evidence>